<reference evidence="2" key="1">
    <citation type="submission" date="2018-02" db="EMBL/GenBank/DDBJ databases">
        <authorList>
            <person name="Cohen D.B."/>
            <person name="Kent A.D."/>
        </authorList>
    </citation>
    <scope>NUCLEOTIDE SEQUENCE</scope>
</reference>
<dbReference type="InterPro" id="IPR055357">
    <property type="entry name" value="LRR_At1g61320_AtMIF1"/>
</dbReference>
<dbReference type="Pfam" id="PF23622">
    <property type="entry name" value="LRR_At1g61320_AtMIF1"/>
    <property type="match status" value="1"/>
</dbReference>
<dbReference type="AlphaFoldDB" id="A0A2N9FU79"/>
<dbReference type="Gene3D" id="3.80.10.10">
    <property type="entry name" value="Ribonuclease Inhibitor"/>
    <property type="match status" value="1"/>
</dbReference>
<dbReference type="PANTHER" id="PTHR34145:SF28">
    <property type="entry name" value="F-BOX DOMAIN-CONTAINING PROTEIN"/>
    <property type="match status" value="1"/>
</dbReference>
<accession>A0A2N9FU79</accession>
<gene>
    <name evidence="2" type="ORF">FSB_LOCUS18552</name>
</gene>
<evidence type="ECO:0000313" key="2">
    <source>
        <dbReference type="EMBL" id="SPC90670.1"/>
    </source>
</evidence>
<dbReference type="InterPro" id="IPR053772">
    <property type="entry name" value="At1g61320/At1g61330-like"/>
</dbReference>
<protein>
    <recommendedName>
        <fullName evidence="1">At1g61320/AtMIF1 LRR domain-containing protein</fullName>
    </recommendedName>
</protein>
<dbReference type="EMBL" id="OIVN01001169">
    <property type="protein sequence ID" value="SPC90670.1"/>
    <property type="molecule type" value="Genomic_DNA"/>
</dbReference>
<dbReference type="PANTHER" id="PTHR34145">
    <property type="entry name" value="OS02G0105600 PROTEIN"/>
    <property type="match status" value="1"/>
</dbReference>
<dbReference type="InterPro" id="IPR032675">
    <property type="entry name" value="LRR_dom_sf"/>
</dbReference>
<evidence type="ECO:0000259" key="1">
    <source>
        <dbReference type="Pfam" id="PF23622"/>
    </source>
</evidence>
<name>A0A2N9FU79_FAGSY</name>
<dbReference type="SUPFAM" id="SSF52047">
    <property type="entry name" value="RNI-like"/>
    <property type="match status" value="1"/>
</dbReference>
<proteinExistence type="predicted"/>
<feature type="domain" description="At1g61320/AtMIF1 LRR" evidence="1">
    <location>
        <begin position="65"/>
        <end position="333"/>
    </location>
</feature>
<sequence length="337" mass="38295">MDEPPRATLAAHSGFHSVHADVSPRLKFDWHNLFHEVLHAGPCKQYTDKFARAVNQFLQFYDQAGTRIGAFHLNFCVGRDYSKDIDQWITSAIKMGAESITLHLDCGRACYRVYFHYHKEEIYVFRPELLSFNLKQLELGNCCLGPNCFSKFSNLGTLKLVEVPLGLSEMQTIFSCCLSLFDLSLEKCTLSLNLRILGSLPRLRSLKICECNGVNQIELSAMNLVRFEHSSYFLVKHSFLGVGVPKLEEAYFTVGPDGDVQDIFHLAEDLPNLRVLYVLNNGDSVCIPKSIAIFSKVEMLELNFPLEIKFGFLEMIAILRAFPLLQKFYLAVSDVLF</sequence>
<organism evidence="2">
    <name type="scientific">Fagus sylvatica</name>
    <name type="common">Beechnut</name>
    <dbReference type="NCBI Taxonomy" id="28930"/>
    <lineage>
        <taxon>Eukaryota</taxon>
        <taxon>Viridiplantae</taxon>
        <taxon>Streptophyta</taxon>
        <taxon>Embryophyta</taxon>
        <taxon>Tracheophyta</taxon>
        <taxon>Spermatophyta</taxon>
        <taxon>Magnoliopsida</taxon>
        <taxon>eudicotyledons</taxon>
        <taxon>Gunneridae</taxon>
        <taxon>Pentapetalae</taxon>
        <taxon>rosids</taxon>
        <taxon>fabids</taxon>
        <taxon>Fagales</taxon>
        <taxon>Fagaceae</taxon>
        <taxon>Fagus</taxon>
    </lineage>
</organism>